<organism evidence="2 3">
    <name type="scientific">Dysgonomonas macrotermitis</name>
    <dbReference type="NCBI Taxonomy" id="1346286"/>
    <lineage>
        <taxon>Bacteria</taxon>
        <taxon>Pseudomonadati</taxon>
        <taxon>Bacteroidota</taxon>
        <taxon>Bacteroidia</taxon>
        <taxon>Bacteroidales</taxon>
        <taxon>Dysgonomonadaceae</taxon>
        <taxon>Dysgonomonas</taxon>
    </lineage>
</organism>
<reference evidence="3" key="1">
    <citation type="submission" date="2016-11" db="EMBL/GenBank/DDBJ databases">
        <authorList>
            <person name="Varghese N."/>
            <person name="Submissions S."/>
        </authorList>
    </citation>
    <scope>NUCLEOTIDE SEQUENCE [LARGE SCALE GENOMIC DNA]</scope>
    <source>
        <strain evidence="3">DSM 27370</strain>
    </source>
</reference>
<dbReference type="STRING" id="1346286.SAMN05444362_11591"/>
<proteinExistence type="predicted"/>
<feature type="transmembrane region" description="Helical" evidence="1">
    <location>
        <begin position="12"/>
        <end position="31"/>
    </location>
</feature>
<accession>A0A1M5H5C8</accession>
<dbReference type="Proteomes" id="UP000184480">
    <property type="component" value="Unassembled WGS sequence"/>
</dbReference>
<keyword evidence="1" id="KW-0472">Membrane</keyword>
<feature type="transmembrane region" description="Helical" evidence="1">
    <location>
        <begin position="51"/>
        <end position="80"/>
    </location>
</feature>
<dbReference type="RefSeq" id="WP_062183148.1">
    <property type="nucleotide sequence ID" value="NZ_BBXL01000020.1"/>
</dbReference>
<protein>
    <submittedName>
        <fullName evidence="2">Uncharacterized protein</fullName>
    </submittedName>
</protein>
<keyword evidence="1" id="KW-1133">Transmembrane helix</keyword>
<keyword evidence="3" id="KW-1185">Reference proteome</keyword>
<feature type="transmembrane region" description="Helical" evidence="1">
    <location>
        <begin position="92"/>
        <end position="114"/>
    </location>
</feature>
<sequence>MGKKQSGCISTVLLFVCLIVGMLVLIINPLFEWVSYNLYYKFMYTYFSGSLYFPFYLYFIRFLFLSICALILVPLILYSLNPFSQDNKKEKTLSRVGYGFGIIVIFGLALFLFVQNTKECIGDWNLVRQNKVEVAEYHKYKVYRRLSRKKSSISYRLACEEKDCKHPVLHLNIYQYRRLMNSNEFSQYSSIPKGETKKFSLPDSLIARVRYLPNTNLILSYEILAQ</sequence>
<dbReference type="AlphaFoldDB" id="A0A1M5H5C8"/>
<evidence type="ECO:0000256" key="1">
    <source>
        <dbReference type="SAM" id="Phobius"/>
    </source>
</evidence>
<keyword evidence="1" id="KW-0812">Transmembrane</keyword>
<evidence type="ECO:0000313" key="2">
    <source>
        <dbReference type="EMBL" id="SHG11108.1"/>
    </source>
</evidence>
<name>A0A1M5H5C8_9BACT</name>
<dbReference type="EMBL" id="FQUC01000015">
    <property type="protein sequence ID" value="SHG11108.1"/>
    <property type="molecule type" value="Genomic_DNA"/>
</dbReference>
<gene>
    <name evidence="2" type="ORF">SAMN05444362_11591</name>
</gene>
<evidence type="ECO:0000313" key="3">
    <source>
        <dbReference type="Proteomes" id="UP000184480"/>
    </source>
</evidence>